<sequence length="158" mass="17530">MKIMDQEYENILVPVDGSAQAEMALRKAIAVANRNGAHIDLLNVIDTRAMSYNFAGMSDGSIAYQLVDKAKEYLQSLLEQAKQDGFENLDIHIRLGNPKTVISFDFPRDHSNDLIMMGASGMSRLQRAMVGSVTSFVKRNAAIDVLVVRTDLQARPEE</sequence>
<comment type="caution">
    <text evidence="4">The sequence shown here is derived from an EMBL/GenBank/DDBJ whole genome shotgun (WGS) entry which is preliminary data.</text>
</comment>
<dbReference type="PRINTS" id="PR01438">
    <property type="entry name" value="UNVRSLSTRESS"/>
</dbReference>
<comment type="similarity">
    <text evidence="1 2">Belongs to the universal stress protein A family.</text>
</comment>
<dbReference type="AlphaFoldDB" id="A0A0R1UFY3"/>
<reference evidence="4 5" key="1">
    <citation type="journal article" date="2015" name="Genome Announc.">
        <title>Expanding the biotechnology potential of lactobacilli through comparative genomics of 213 strains and associated genera.</title>
        <authorList>
            <person name="Sun Z."/>
            <person name="Harris H.M."/>
            <person name="McCann A."/>
            <person name="Guo C."/>
            <person name="Argimon S."/>
            <person name="Zhang W."/>
            <person name="Yang X."/>
            <person name="Jeffery I.B."/>
            <person name="Cooney J.C."/>
            <person name="Kagawa T.F."/>
            <person name="Liu W."/>
            <person name="Song Y."/>
            <person name="Salvetti E."/>
            <person name="Wrobel A."/>
            <person name="Rasinkangas P."/>
            <person name="Parkhill J."/>
            <person name="Rea M.C."/>
            <person name="O'Sullivan O."/>
            <person name="Ritari J."/>
            <person name="Douillard F.P."/>
            <person name="Paul Ross R."/>
            <person name="Yang R."/>
            <person name="Briner A.E."/>
            <person name="Felis G.E."/>
            <person name="de Vos W.M."/>
            <person name="Barrangou R."/>
            <person name="Klaenhammer T.R."/>
            <person name="Caufield P.W."/>
            <person name="Cui Y."/>
            <person name="Zhang H."/>
            <person name="O'Toole P.W."/>
        </authorList>
    </citation>
    <scope>NUCLEOTIDE SEQUENCE [LARGE SCALE GENOMIC DNA]</scope>
    <source>
        <strain evidence="4 5">DSM 15946</strain>
    </source>
</reference>
<proteinExistence type="inferred from homology"/>
<dbReference type="InterPro" id="IPR006015">
    <property type="entry name" value="Universal_stress_UspA"/>
</dbReference>
<name>A0A0R1UFY3_9LACO</name>
<feature type="domain" description="UspA" evidence="3">
    <location>
        <begin position="8"/>
        <end position="149"/>
    </location>
</feature>
<evidence type="ECO:0000313" key="5">
    <source>
        <dbReference type="Proteomes" id="UP000050816"/>
    </source>
</evidence>
<comment type="subcellular location">
    <subcellularLocation>
        <location evidence="2">Cytoplasm</location>
    </subcellularLocation>
</comment>
<dbReference type="PATRIC" id="fig|1423760.3.peg.787"/>
<organism evidence="4 5">
    <name type="scientific">Limosilactobacillus ingluviei DSM 15946</name>
    <dbReference type="NCBI Taxonomy" id="1423760"/>
    <lineage>
        <taxon>Bacteria</taxon>
        <taxon>Bacillati</taxon>
        <taxon>Bacillota</taxon>
        <taxon>Bacilli</taxon>
        <taxon>Lactobacillales</taxon>
        <taxon>Lactobacillaceae</taxon>
        <taxon>Limosilactobacillus</taxon>
    </lineage>
</organism>
<protein>
    <recommendedName>
        <fullName evidence="2">Universal stress protein</fullName>
    </recommendedName>
</protein>
<dbReference type="GO" id="GO:0005737">
    <property type="term" value="C:cytoplasm"/>
    <property type="evidence" value="ECO:0007669"/>
    <property type="project" value="UniProtKB-SubCell"/>
</dbReference>
<evidence type="ECO:0000259" key="3">
    <source>
        <dbReference type="Pfam" id="PF00582"/>
    </source>
</evidence>
<accession>A0A0R1UFY3</accession>
<keyword evidence="2" id="KW-0963">Cytoplasm</keyword>
<evidence type="ECO:0000256" key="1">
    <source>
        <dbReference type="ARBA" id="ARBA00008791"/>
    </source>
</evidence>
<dbReference type="InterPro" id="IPR006016">
    <property type="entry name" value="UspA"/>
</dbReference>
<dbReference type="Gene3D" id="3.40.50.620">
    <property type="entry name" value="HUPs"/>
    <property type="match status" value="1"/>
</dbReference>
<dbReference type="CDD" id="cd00293">
    <property type="entry name" value="USP-like"/>
    <property type="match status" value="1"/>
</dbReference>
<evidence type="ECO:0000256" key="2">
    <source>
        <dbReference type="PIRNR" id="PIRNR006276"/>
    </source>
</evidence>
<dbReference type="PANTHER" id="PTHR46268">
    <property type="entry name" value="STRESS RESPONSE PROTEIN NHAX"/>
    <property type="match status" value="1"/>
</dbReference>
<dbReference type="Pfam" id="PF00582">
    <property type="entry name" value="Usp"/>
    <property type="match status" value="1"/>
</dbReference>
<gene>
    <name evidence="4" type="ORF">FC43_GL000766</name>
</gene>
<dbReference type="SUPFAM" id="SSF52402">
    <property type="entry name" value="Adenine nucleotide alpha hydrolases-like"/>
    <property type="match status" value="1"/>
</dbReference>
<dbReference type="PIRSF" id="PIRSF006276">
    <property type="entry name" value="UspA"/>
    <property type="match status" value="1"/>
</dbReference>
<dbReference type="PANTHER" id="PTHR46268:SF6">
    <property type="entry name" value="UNIVERSAL STRESS PROTEIN UP12"/>
    <property type="match status" value="1"/>
</dbReference>
<dbReference type="Proteomes" id="UP000050816">
    <property type="component" value="Unassembled WGS sequence"/>
</dbReference>
<evidence type="ECO:0000313" key="4">
    <source>
        <dbReference type="EMBL" id="KRL91796.1"/>
    </source>
</evidence>
<dbReference type="EMBL" id="AZFK01000016">
    <property type="protein sequence ID" value="KRL91796.1"/>
    <property type="molecule type" value="Genomic_DNA"/>
</dbReference>
<dbReference type="InterPro" id="IPR014729">
    <property type="entry name" value="Rossmann-like_a/b/a_fold"/>
</dbReference>